<feature type="region of interest" description="Disordered" evidence="1">
    <location>
        <begin position="1"/>
        <end position="23"/>
    </location>
</feature>
<evidence type="ECO:0000256" key="1">
    <source>
        <dbReference type="SAM" id="MobiDB-lite"/>
    </source>
</evidence>
<organism evidence="2 3">
    <name type="scientific">Platanthera zijinensis</name>
    <dbReference type="NCBI Taxonomy" id="2320716"/>
    <lineage>
        <taxon>Eukaryota</taxon>
        <taxon>Viridiplantae</taxon>
        <taxon>Streptophyta</taxon>
        <taxon>Embryophyta</taxon>
        <taxon>Tracheophyta</taxon>
        <taxon>Spermatophyta</taxon>
        <taxon>Magnoliopsida</taxon>
        <taxon>Liliopsida</taxon>
        <taxon>Asparagales</taxon>
        <taxon>Orchidaceae</taxon>
        <taxon>Orchidoideae</taxon>
        <taxon>Orchideae</taxon>
        <taxon>Orchidinae</taxon>
        <taxon>Platanthera</taxon>
    </lineage>
</organism>
<protein>
    <submittedName>
        <fullName evidence="2">Uncharacterized protein</fullName>
    </submittedName>
</protein>
<evidence type="ECO:0000313" key="3">
    <source>
        <dbReference type="Proteomes" id="UP001418222"/>
    </source>
</evidence>
<sequence length="147" mass="16970">MAVGMSDRFYQLDSGAGRKDPIHRNVLNQTEQRSGYNAQENKNATACRRYKTHTETDEEIYQEESAGGLTLKRMKRYIRQRGMPKSSMPLTGRDRGENGRRVIEKVEPVPQCAFTNGSLRPLILYNKRSRYEYDRAIKITSKASHIK</sequence>
<accession>A0AAP0B872</accession>
<keyword evidence="3" id="KW-1185">Reference proteome</keyword>
<dbReference type="EMBL" id="JBBWWQ010000014">
    <property type="protein sequence ID" value="KAK8930753.1"/>
    <property type="molecule type" value="Genomic_DNA"/>
</dbReference>
<proteinExistence type="predicted"/>
<name>A0AAP0B872_9ASPA</name>
<evidence type="ECO:0000313" key="2">
    <source>
        <dbReference type="EMBL" id="KAK8930753.1"/>
    </source>
</evidence>
<dbReference type="Proteomes" id="UP001418222">
    <property type="component" value="Unassembled WGS sequence"/>
</dbReference>
<reference evidence="2 3" key="1">
    <citation type="journal article" date="2022" name="Nat. Plants">
        <title>Genomes of leafy and leafless Platanthera orchids illuminate the evolution of mycoheterotrophy.</title>
        <authorList>
            <person name="Li M.H."/>
            <person name="Liu K.W."/>
            <person name="Li Z."/>
            <person name="Lu H.C."/>
            <person name="Ye Q.L."/>
            <person name="Zhang D."/>
            <person name="Wang J.Y."/>
            <person name="Li Y.F."/>
            <person name="Zhong Z.M."/>
            <person name="Liu X."/>
            <person name="Yu X."/>
            <person name="Liu D.K."/>
            <person name="Tu X.D."/>
            <person name="Liu B."/>
            <person name="Hao Y."/>
            <person name="Liao X.Y."/>
            <person name="Jiang Y.T."/>
            <person name="Sun W.H."/>
            <person name="Chen J."/>
            <person name="Chen Y.Q."/>
            <person name="Ai Y."/>
            <person name="Zhai J.W."/>
            <person name="Wu S.S."/>
            <person name="Zhou Z."/>
            <person name="Hsiao Y.Y."/>
            <person name="Wu W.L."/>
            <person name="Chen Y.Y."/>
            <person name="Lin Y.F."/>
            <person name="Hsu J.L."/>
            <person name="Li C.Y."/>
            <person name="Wang Z.W."/>
            <person name="Zhao X."/>
            <person name="Zhong W.Y."/>
            <person name="Ma X.K."/>
            <person name="Ma L."/>
            <person name="Huang J."/>
            <person name="Chen G.Z."/>
            <person name="Huang M.Z."/>
            <person name="Huang L."/>
            <person name="Peng D.H."/>
            <person name="Luo Y.B."/>
            <person name="Zou S.Q."/>
            <person name="Chen S.P."/>
            <person name="Lan S."/>
            <person name="Tsai W.C."/>
            <person name="Van de Peer Y."/>
            <person name="Liu Z.J."/>
        </authorList>
    </citation>
    <scope>NUCLEOTIDE SEQUENCE [LARGE SCALE GENOMIC DNA]</scope>
    <source>
        <strain evidence="2">Lor287</strain>
    </source>
</reference>
<feature type="region of interest" description="Disordered" evidence="1">
    <location>
        <begin position="80"/>
        <end position="99"/>
    </location>
</feature>
<comment type="caution">
    <text evidence="2">The sequence shown here is derived from an EMBL/GenBank/DDBJ whole genome shotgun (WGS) entry which is preliminary data.</text>
</comment>
<dbReference type="AlphaFoldDB" id="A0AAP0B872"/>
<gene>
    <name evidence="2" type="ORF">KSP39_PZI016480</name>
</gene>